<evidence type="ECO:0000259" key="2">
    <source>
        <dbReference type="Pfam" id="PF20703"/>
    </source>
</evidence>
<dbReference type="InterPro" id="IPR049052">
    <property type="entry name" value="nSTAND1"/>
</dbReference>
<proteinExistence type="predicted"/>
<feature type="domain" description="Novel STAND NTPase 1" evidence="2">
    <location>
        <begin position="257"/>
        <end position="620"/>
    </location>
</feature>
<comment type="caution">
    <text evidence="3">The sequence shown here is derived from an EMBL/GenBank/DDBJ whole genome shotgun (WGS) entry which is preliminary data.</text>
</comment>
<name>A0ABW1D7I0_9ACTN</name>
<dbReference type="NCBIfam" id="NF047832">
    <property type="entry name" value="caspase_w_EACC1"/>
    <property type="match status" value="1"/>
</dbReference>
<dbReference type="RefSeq" id="WP_379523409.1">
    <property type="nucleotide sequence ID" value="NZ_JBHSPA010000105.1"/>
</dbReference>
<dbReference type="Gene3D" id="3.40.50.1460">
    <property type="match status" value="1"/>
</dbReference>
<dbReference type="InterPro" id="IPR027417">
    <property type="entry name" value="P-loop_NTPase"/>
</dbReference>
<protein>
    <submittedName>
        <fullName evidence="3">Caspase family protein</fullName>
    </submittedName>
</protein>
<dbReference type="Gene3D" id="2.130.10.10">
    <property type="entry name" value="YVTN repeat-like/Quinoprotein amine dehydrogenase"/>
    <property type="match status" value="3"/>
</dbReference>
<accession>A0ABW1D7I0</accession>
<dbReference type="Pfam" id="PF00656">
    <property type="entry name" value="Peptidase_C14"/>
    <property type="match status" value="1"/>
</dbReference>
<evidence type="ECO:0000313" key="3">
    <source>
        <dbReference type="EMBL" id="MFC5833990.1"/>
    </source>
</evidence>
<dbReference type="Proteomes" id="UP001596058">
    <property type="component" value="Unassembled WGS sequence"/>
</dbReference>
<keyword evidence="4" id="KW-1185">Reference proteome</keyword>
<evidence type="ECO:0000313" key="4">
    <source>
        <dbReference type="Proteomes" id="UP001596058"/>
    </source>
</evidence>
<dbReference type="SUPFAM" id="SSF82171">
    <property type="entry name" value="DPP6 N-terminal domain-like"/>
    <property type="match status" value="1"/>
</dbReference>
<dbReference type="Pfam" id="PF20703">
    <property type="entry name" value="nSTAND1"/>
    <property type="match status" value="1"/>
</dbReference>
<gene>
    <name evidence="3" type="ORF">ACFPZ3_59960</name>
</gene>
<organism evidence="3 4">
    <name type="scientific">Nonomuraea insulae</name>
    <dbReference type="NCBI Taxonomy" id="1616787"/>
    <lineage>
        <taxon>Bacteria</taxon>
        <taxon>Bacillati</taxon>
        <taxon>Actinomycetota</taxon>
        <taxon>Actinomycetes</taxon>
        <taxon>Streptosporangiales</taxon>
        <taxon>Streptosporangiaceae</taxon>
        <taxon>Nonomuraea</taxon>
    </lineage>
</organism>
<dbReference type="SUPFAM" id="SSF52540">
    <property type="entry name" value="P-loop containing nucleoside triphosphate hydrolases"/>
    <property type="match status" value="1"/>
</dbReference>
<reference evidence="4" key="1">
    <citation type="journal article" date="2019" name="Int. J. Syst. Evol. Microbiol.">
        <title>The Global Catalogue of Microorganisms (GCM) 10K type strain sequencing project: providing services to taxonomists for standard genome sequencing and annotation.</title>
        <authorList>
            <consortium name="The Broad Institute Genomics Platform"/>
            <consortium name="The Broad Institute Genome Sequencing Center for Infectious Disease"/>
            <person name="Wu L."/>
            <person name="Ma J."/>
        </authorList>
    </citation>
    <scope>NUCLEOTIDE SEQUENCE [LARGE SCALE GENOMIC DNA]</scope>
    <source>
        <strain evidence="4">CCUG 53903</strain>
    </source>
</reference>
<dbReference type="EMBL" id="JBHSPA010000105">
    <property type="protein sequence ID" value="MFC5833990.1"/>
    <property type="molecule type" value="Genomic_DNA"/>
</dbReference>
<dbReference type="InterPro" id="IPR015943">
    <property type="entry name" value="WD40/YVTN_repeat-like_dom_sf"/>
</dbReference>
<dbReference type="InterPro" id="IPR011600">
    <property type="entry name" value="Pept_C14_caspase"/>
</dbReference>
<sequence length="1559" mass="168277">MSPLLLDQPGARVLLAGSSSHRDNARLPSVPAVKSGVLGLANALTRHAGLPANRLTVLLDPESPHELAEAIARLAEQSEELLVFAYAGHGLIGADNQLYLATRASVDLMRGVARNQALPYAEVRTILSSSPAPHALVLLDCCWAGRATSWPGCYLLTATSRDEVAWVPHGDENPAFTGALIELLTAGDPQAPRLLTLDDVHRSLRRTLGARDLPLPRRQAADVSGGRPLAINAAYRAPEGRPFPVDRGPGDDTQDCPYRGLAAYGVEDNVFFFGRDHLVDVLVSRAAESERGPLLVTGPSGSGKSSVLRAGLLAAFAPRPYIVMTPGSDPLGTFERCLSDFNSTRTAKSQSLPADLVIVVDQFEELFVLCERENQREAFIEALTTAAERYLVVLGLRADFFGHCTPYPALVAALEHAVIVPPLMAAQLREVIEKPAELAGLALDDGLADLLLEDVGTDTSTTPLPLLSHALLATWQRREGQVLTLGGYRAAGGIAQALARTADSTLHALSPTDQEAARRMLVRLVHLGEATDTSRRTVPLLDVLSIAETPGAGNPRAILETFTRARLLTVDEDRVQIIHEALIRAWPRLRLWLDTDRAGLLVEQHLTEAALRWDRGGRDPGELYQTGRLALARYLAEPSHRANLSQVAADFIDASVEHEAAQQRAVRLRVRRRNMLLVVLATLLLSTVLAGGVALSQWRSAETSLRLAEEQRDIAVGRDFMARSELLRERQGTTSLRLGVAGLALDPDNEGTRAGLASMLFTTPPHTTLVEDDDSRATSFVLSGNGDYALSTSEHYFVSQDGAGTSAGVQGTDVVLWDLKDPAAPRQRVLLPGDNSIDYSVRLSADGRRAMTSSVPSAFSGTPPADLVGIVELWDLTDPDVPRRWTLPLPRNKDVSYDAVLSADGRRALILEDSFARTGCMTKRVTYWDLTDPAHPRSSALRMGLRSGWVYSAEVSADGRRALVSGRMCGSDNAEETVALWDLSDLAAPQSWPLSLPSRKGDSYGLALSADGRRALISFDNVAKKAAGGVSLWDLAVPSAPRSWPLPLPKRKGVTFDTALSANGMRALVGPPLDSTRQTRITSAENAVTVWDITDPGLPRPDRLPLPVGEEIAAFEISGDGQHALIATSKGALGTSFRGTTMLWTLLYRTTPEAIPIAAGTVVNDVALSEDGKRALVADYSTSRSGVVVWGASADSTPKPTALPLPSSPERRYAAALSANGRYGLIADNDLANEHLTGSVFFWDFAGPGEPRSWKVPISGRKGTAYEVALSADGSHALVADRSATYSLDFRGTVTLWDLRDPSKPKSMPLPLPSRPDTTYEVALSEDGGRALTADQSSSKSLSRSGEVTAWDFRDWRDVKAKTLPLPMKNDTTYSLALSSDGRRAMTAGRSSQEGDSDEVNVVQDLRYWDLADFSAPLFYSLPIAADTYAYDLSLSRDGRLALTNKVTYVTEKIEKLTFTLPHMAVVFWDMSSPENPVAHTWDLASKRISPIAFSGDGRVAATSLRKNELVRWDLGFLNEVADDPARAACAIVARGLNAQEWRGFVSGFGPPHRETCPG</sequence>
<feature type="domain" description="Peptidase C14 caspase" evidence="1">
    <location>
        <begin position="65"/>
        <end position="208"/>
    </location>
</feature>
<evidence type="ECO:0000259" key="1">
    <source>
        <dbReference type="Pfam" id="PF00656"/>
    </source>
</evidence>
<dbReference type="SUPFAM" id="SSF69322">
    <property type="entry name" value="Tricorn protease domain 2"/>
    <property type="match status" value="1"/>
</dbReference>